<dbReference type="OrthoDB" id="4356646at2759"/>
<evidence type="ECO:0000256" key="1">
    <source>
        <dbReference type="SAM" id="MobiDB-lite"/>
    </source>
</evidence>
<feature type="chain" id="PRO_5024867376" description="Apple domain-containing protein" evidence="2">
    <location>
        <begin position="18"/>
        <end position="528"/>
    </location>
</feature>
<evidence type="ECO:0000313" key="3">
    <source>
        <dbReference type="EMBL" id="KAE8156821.1"/>
    </source>
</evidence>
<proteinExistence type="predicted"/>
<feature type="compositionally biased region" description="Low complexity" evidence="1">
    <location>
        <begin position="278"/>
        <end position="287"/>
    </location>
</feature>
<feature type="compositionally biased region" description="Pro residues" evidence="1">
    <location>
        <begin position="291"/>
        <end position="309"/>
    </location>
</feature>
<organism evidence="3 4">
    <name type="scientific">Aspergillus tamarii</name>
    <dbReference type="NCBI Taxonomy" id="41984"/>
    <lineage>
        <taxon>Eukaryota</taxon>
        <taxon>Fungi</taxon>
        <taxon>Dikarya</taxon>
        <taxon>Ascomycota</taxon>
        <taxon>Pezizomycotina</taxon>
        <taxon>Eurotiomycetes</taxon>
        <taxon>Eurotiomycetidae</taxon>
        <taxon>Eurotiales</taxon>
        <taxon>Aspergillaceae</taxon>
        <taxon>Aspergillus</taxon>
        <taxon>Aspergillus subgen. Circumdati</taxon>
    </lineage>
</organism>
<name>A0A5N6UF09_ASPTM</name>
<dbReference type="AlphaFoldDB" id="A0A5N6UF09"/>
<feature type="compositionally biased region" description="Basic and acidic residues" evidence="1">
    <location>
        <begin position="249"/>
        <end position="277"/>
    </location>
</feature>
<evidence type="ECO:0008006" key="5">
    <source>
        <dbReference type="Google" id="ProtNLM"/>
    </source>
</evidence>
<dbReference type="Proteomes" id="UP000326950">
    <property type="component" value="Unassembled WGS sequence"/>
</dbReference>
<accession>A0A5N6UF09</accession>
<evidence type="ECO:0000313" key="4">
    <source>
        <dbReference type="Proteomes" id="UP000326950"/>
    </source>
</evidence>
<feature type="region of interest" description="Disordered" evidence="1">
    <location>
        <begin position="249"/>
        <end position="319"/>
    </location>
</feature>
<keyword evidence="2" id="KW-0732">Signal</keyword>
<protein>
    <recommendedName>
        <fullName evidence="5">Apple domain-containing protein</fullName>
    </recommendedName>
</protein>
<dbReference type="EMBL" id="ML738745">
    <property type="protein sequence ID" value="KAE8156821.1"/>
    <property type="molecule type" value="Genomic_DNA"/>
</dbReference>
<evidence type="ECO:0000256" key="2">
    <source>
        <dbReference type="SAM" id="SignalP"/>
    </source>
</evidence>
<feature type="signal peptide" evidence="2">
    <location>
        <begin position="1"/>
        <end position="17"/>
    </location>
</feature>
<keyword evidence="4" id="KW-1185">Reference proteome</keyword>
<gene>
    <name evidence="3" type="ORF">BDV40DRAFT_67473</name>
</gene>
<sequence>MASLPLLFLLLSRDLLAEQAPLRTPNTKCLSAGLSGAGSYNACCSGSETNIGQLKGDGDTHQIFQYTCGSYIVNDFSRVPGLFNNARSCMEACEADSFCQAGAWDWSASLCFLANTANLEYASDPDNTFLRFEKLDESSIPPLEHGDCKDQVADAVLSCETEQQGECQDRLDTQEKDIHTLCEQRIQDQCGQGMHESNAEKKCNEEKATLEKSLRSECATDKNNALKQWQQDQAAKDQQNRKLRDELEERVKQLQKQEEESKKRTEQDREELKKLQRDNQQLQQRLDQIPKQPPTKQQPPKQPPKPPVTNPVHEIPPLNKWRRCSDMEGQEYTVMGVTYTVFCGMHPPPRSQVNQRNDWTGVDPSFMMAMCSTTPDCQGVKVRQNGAQLTYEHEFPPSNRVHSTWWSLVPKEPHTGSANAVSDIRGQVMDDEGRVKCPEVDGDIIKLGEQAYQLNCNKSLKPQRRKSVPGVRLFNECLVRCFVSKGCQGVMGDNGCSLIHSYHAFPRETPEEDLTNGDSWVAMLTVAQ</sequence>
<reference evidence="3 4" key="1">
    <citation type="submission" date="2019-04" db="EMBL/GenBank/DDBJ databases">
        <title>Friends and foes A comparative genomics study of 23 Aspergillus species from section Flavi.</title>
        <authorList>
            <consortium name="DOE Joint Genome Institute"/>
            <person name="Kjaerbolling I."/>
            <person name="Vesth T."/>
            <person name="Frisvad J.C."/>
            <person name="Nybo J.L."/>
            <person name="Theobald S."/>
            <person name="Kildgaard S."/>
            <person name="Isbrandt T."/>
            <person name="Kuo A."/>
            <person name="Sato A."/>
            <person name="Lyhne E.K."/>
            <person name="Kogle M.E."/>
            <person name="Wiebenga A."/>
            <person name="Kun R.S."/>
            <person name="Lubbers R.J."/>
            <person name="Makela M.R."/>
            <person name="Barry K."/>
            <person name="Chovatia M."/>
            <person name="Clum A."/>
            <person name="Daum C."/>
            <person name="Haridas S."/>
            <person name="He G."/>
            <person name="LaButti K."/>
            <person name="Lipzen A."/>
            <person name="Mondo S."/>
            <person name="Riley R."/>
            <person name="Salamov A."/>
            <person name="Simmons B.A."/>
            <person name="Magnuson J.K."/>
            <person name="Henrissat B."/>
            <person name="Mortensen U.H."/>
            <person name="Larsen T.O."/>
            <person name="Devries R.P."/>
            <person name="Grigoriev I.V."/>
            <person name="Machida M."/>
            <person name="Baker S.E."/>
            <person name="Andersen M.R."/>
        </authorList>
    </citation>
    <scope>NUCLEOTIDE SEQUENCE [LARGE SCALE GENOMIC DNA]</scope>
    <source>
        <strain evidence="3 4">CBS 117626</strain>
    </source>
</reference>